<protein>
    <recommendedName>
        <fullName evidence="1">DUF1707 domain-containing protein</fullName>
    </recommendedName>
</protein>
<dbReference type="InterPro" id="IPR012551">
    <property type="entry name" value="DUF1707_SHOCT-like"/>
</dbReference>
<dbReference type="Proteomes" id="UP000094960">
    <property type="component" value="Chromosome"/>
</dbReference>
<dbReference type="KEGG" id="spun:BFF78_34810"/>
<dbReference type="AlphaFoldDB" id="A0A1D7YIY2"/>
<accession>A0A1D7YIY2</accession>
<dbReference type="Pfam" id="PF08044">
    <property type="entry name" value="DUF1707"/>
    <property type="match status" value="1"/>
</dbReference>
<dbReference type="RefSeq" id="WP_069782082.1">
    <property type="nucleotide sequence ID" value="NZ_CP017248.1"/>
</dbReference>
<reference evidence="3" key="1">
    <citation type="submission" date="2016-09" db="EMBL/GenBank/DDBJ databases">
        <title>Streptomyces puniciscabiei strain:TW1S1 Genome sequencing and assembly.</title>
        <authorList>
            <person name="Kim M.-K."/>
            <person name="Kim S.B."/>
        </authorList>
    </citation>
    <scope>NUCLEOTIDE SEQUENCE [LARGE SCALE GENOMIC DNA]</scope>
    <source>
        <strain evidence="3">TW1S1</strain>
    </source>
</reference>
<dbReference type="EMBL" id="CP017248">
    <property type="protein sequence ID" value="AOR35558.1"/>
    <property type="molecule type" value="Genomic_DNA"/>
</dbReference>
<dbReference type="PANTHER" id="PTHR40763:SF5">
    <property type="entry name" value="MEMBRANE PROTEIN"/>
    <property type="match status" value="1"/>
</dbReference>
<proteinExistence type="predicted"/>
<name>A0A1D7YIY2_9ACTN</name>
<evidence type="ECO:0000313" key="2">
    <source>
        <dbReference type="EMBL" id="AOR35558.1"/>
    </source>
</evidence>
<organism evidence="2 3">
    <name type="scientific">Streptomyces fodineus</name>
    <dbReference type="NCBI Taxonomy" id="1904616"/>
    <lineage>
        <taxon>Bacteria</taxon>
        <taxon>Bacillati</taxon>
        <taxon>Actinomycetota</taxon>
        <taxon>Actinomycetes</taxon>
        <taxon>Kitasatosporales</taxon>
        <taxon>Streptomycetaceae</taxon>
        <taxon>Streptomyces</taxon>
    </lineage>
</organism>
<feature type="domain" description="DUF1707" evidence="1">
    <location>
        <begin position="14"/>
        <end position="66"/>
    </location>
</feature>
<dbReference type="PANTHER" id="PTHR40763">
    <property type="entry name" value="MEMBRANE PROTEIN-RELATED"/>
    <property type="match status" value="1"/>
</dbReference>
<keyword evidence="3" id="KW-1185">Reference proteome</keyword>
<gene>
    <name evidence="2" type="ORF">BFF78_34810</name>
</gene>
<evidence type="ECO:0000259" key="1">
    <source>
        <dbReference type="Pfam" id="PF08044"/>
    </source>
</evidence>
<evidence type="ECO:0000313" key="3">
    <source>
        <dbReference type="Proteomes" id="UP000094960"/>
    </source>
</evidence>
<sequence length="193" mass="20726">MAAELLHTQMPPGLRASHADRDRVVEALTGAAGDGRITPEELDERVTAALSARTLGELAALTADLPEEAGAAAAKDVVRIEQQGASAVREGGWAVPRRMEIVSVWGHVTLDFSSAVIRHDSLRIDLDMRGGTLRLLTRPGVLVDADSLVMGYGKTKMLSACDPGAPAVLRVEIHGRLSMGRLEVRPPRRWLGR</sequence>